<feature type="compositionally biased region" description="Polar residues" evidence="1">
    <location>
        <begin position="679"/>
        <end position="692"/>
    </location>
</feature>
<dbReference type="STRING" id="181874.A0A409VFX5"/>
<feature type="compositionally biased region" description="Low complexity" evidence="1">
    <location>
        <begin position="472"/>
        <end position="481"/>
    </location>
</feature>
<keyword evidence="3" id="KW-1185">Reference proteome</keyword>
<dbReference type="EMBL" id="NHTK01006073">
    <property type="protein sequence ID" value="PPQ65150.1"/>
    <property type="molecule type" value="Genomic_DNA"/>
</dbReference>
<evidence type="ECO:0008006" key="4">
    <source>
        <dbReference type="Google" id="ProtNLM"/>
    </source>
</evidence>
<feature type="compositionally biased region" description="Polar residues" evidence="1">
    <location>
        <begin position="608"/>
        <end position="624"/>
    </location>
</feature>
<dbReference type="PANTHER" id="PTHR36721:SF1">
    <property type="entry name" value="OS04G0446401 PROTEIN"/>
    <property type="match status" value="1"/>
</dbReference>
<feature type="region of interest" description="Disordered" evidence="1">
    <location>
        <begin position="364"/>
        <end position="887"/>
    </location>
</feature>
<protein>
    <recommendedName>
        <fullName evidence="4">DNA replication regulator Sld3 C-terminal domain-containing protein</fullName>
    </recommendedName>
</protein>
<feature type="compositionally biased region" description="Pro residues" evidence="1">
    <location>
        <begin position="633"/>
        <end position="647"/>
    </location>
</feature>
<evidence type="ECO:0000313" key="2">
    <source>
        <dbReference type="EMBL" id="PPQ65150.1"/>
    </source>
</evidence>
<feature type="compositionally biased region" description="Basic and acidic residues" evidence="1">
    <location>
        <begin position="567"/>
        <end position="583"/>
    </location>
</feature>
<feature type="compositionally biased region" description="Polar residues" evidence="1">
    <location>
        <begin position="392"/>
        <end position="406"/>
    </location>
</feature>
<comment type="caution">
    <text evidence="2">The sequence shown here is derived from an EMBL/GenBank/DDBJ whole genome shotgun (WGS) entry which is preliminary data.</text>
</comment>
<evidence type="ECO:0000256" key="1">
    <source>
        <dbReference type="SAM" id="MobiDB-lite"/>
    </source>
</evidence>
<dbReference type="OrthoDB" id="3003917at2759"/>
<reference evidence="2 3" key="1">
    <citation type="journal article" date="2018" name="Evol. Lett.">
        <title>Horizontal gene cluster transfer increased hallucinogenic mushroom diversity.</title>
        <authorList>
            <person name="Reynolds H.T."/>
            <person name="Vijayakumar V."/>
            <person name="Gluck-Thaler E."/>
            <person name="Korotkin H.B."/>
            <person name="Matheny P.B."/>
            <person name="Slot J.C."/>
        </authorList>
    </citation>
    <scope>NUCLEOTIDE SEQUENCE [LARGE SCALE GENOMIC DNA]</scope>
    <source>
        <strain evidence="2 3">2629</strain>
    </source>
</reference>
<sequence>MSTSLAQVLTYEPYYTIAYPCQPAGRSSDPNQSTTVKPPPWTQWTQAQEKMLSNDYPFEIHATDPEDYLYRSYLQWLWLPESIMPLKLFVRALRHLQIPGPSSELTEPHPLHTFLEPILLTTRRTSSKYHTELLRVLVGGFNEEADMEEAMMWFAAGYEPHNSSKGKEKEKEMMEEDDGPWKDSAWRDNYMRKMERRETLIQILLYMFKLSLPGPAPVDPSSTQPKKRKRSPSRGRKSSRKWSPSRVLDEPVLTAEDHLESFMDKLSMWQLMGNLESHSISEPVDTLSGGFVNGTSATSSSTHKEDKPRDWAQKFAEDIVEKEYVFKHFSSLENHLVSYRFKDKLPELCALLRSKVFPVSVFSEEELTEPEVNPPKPAKAAPASERPPKPSLSRQPSMSLQKQPGINGNPRALSRAPSNASLASHRALSRAPSRSRVPSPLPFDNDVQMADDTSSQVPTKSASSLPAGRTRSLSLSQSLAQEQRDRERGTTLHAPSNARKRAVLTREISMSRSFKRKASGILGESQGDGVTAVKRDTKEKQEAIAREKEKERKKRELEVGVTLVEETPVKRPRLEPTRPEREQNSATLKPLKALDLSAAMPRPAGAAESSSRLQLPVQTTSRSLTKSKSPSPAKSPSPSPPHSPSPPARQSRSRDISPDIFLPPSSPPSQTSSQPPTQDLFSGNESPLTDYSSSEDEEVPLQKAATNKALSRVKTKSFKGTVPDDDDDDEWTIQSSPDISLLNPKTGKSTKITSLKLLGPRPSPLKGKSTTASELMDVDREDDEEEVETQIAGDGTTTEAELSADSATTSKSKTKGKPKRGGATYTTKRKGGKSQDGGDTEKRKSRTPSLLDAQSQGSSSRNPSPSLRVEVVITSPKKPTAKRGKRK</sequence>
<dbReference type="InParanoid" id="A0A409VFX5"/>
<feature type="compositionally biased region" description="Low complexity" evidence="1">
    <location>
        <begin position="418"/>
        <end position="438"/>
    </location>
</feature>
<proteinExistence type="predicted"/>
<evidence type="ECO:0000313" key="3">
    <source>
        <dbReference type="Proteomes" id="UP000284842"/>
    </source>
</evidence>
<dbReference type="Gene3D" id="1.20.58.2130">
    <property type="match status" value="1"/>
</dbReference>
<feature type="compositionally biased region" description="Acidic residues" evidence="1">
    <location>
        <begin position="779"/>
        <end position="788"/>
    </location>
</feature>
<feature type="compositionally biased region" description="Polar residues" evidence="1">
    <location>
        <begin position="451"/>
        <end position="464"/>
    </location>
</feature>
<feature type="compositionally biased region" description="Basic residues" evidence="1">
    <location>
        <begin position="225"/>
        <end position="240"/>
    </location>
</feature>
<feature type="compositionally biased region" description="Low complexity" evidence="1">
    <location>
        <begin position="668"/>
        <end position="678"/>
    </location>
</feature>
<dbReference type="AlphaFoldDB" id="A0A409VFX5"/>
<dbReference type="PANTHER" id="PTHR36721">
    <property type="entry name" value="PROLINE-RICH FAMILY PROTEIN"/>
    <property type="match status" value="1"/>
</dbReference>
<name>A0A409VFX5_9AGAR</name>
<organism evidence="2 3">
    <name type="scientific">Panaeolus cyanescens</name>
    <dbReference type="NCBI Taxonomy" id="181874"/>
    <lineage>
        <taxon>Eukaryota</taxon>
        <taxon>Fungi</taxon>
        <taxon>Dikarya</taxon>
        <taxon>Basidiomycota</taxon>
        <taxon>Agaricomycotina</taxon>
        <taxon>Agaricomycetes</taxon>
        <taxon>Agaricomycetidae</taxon>
        <taxon>Agaricales</taxon>
        <taxon>Agaricineae</taxon>
        <taxon>Galeropsidaceae</taxon>
        <taxon>Panaeolus</taxon>
    </lineage>
</organism>
<accession>A0A409VFX5</accession>
<feature type="compositionally biased region" description="Low complexity" evidence="1">
    <location>
        <begin position="854"/>
        <end position="866"/>
    </location>
</feature>
<dbReference type="Proteomes" id="UP000284842">
    <property type="component" value="Unassembled WGS sequence"/>
</dbReference>
<feature type="region of interest" description="Disordered" evidence="1">
    <location>
        <begin position="215"/>
        <end position="247"/>
    </location>
</feature>
<feature type="compositionally biased region" description="Basic and acidic residues" evidence="1">
    <location>
        <begin position="533"/>
        <end position="558"/>
    </location>
</feature>
<gene>
    <name evidence="2" type="ORF">CVT24_011045</name>
</gene>